<dbReference type="EMBL" id="JAZDUA010000416">
    <property type="protein sequence ID" value="KAK7792888.1"/>
    <property type="molecule type" value="Genomic_DNA"/>
</dbReference>
<dbReference type="PANTHER" id="PTHR11106">
    <property type="entry name" value="GANGLIOSIDE INDUCED DIFFERENTIATION ASSOCIATED PROTEIN 2-RELATED"/>
    <property type="match status" value="1"/>
</dbReference>
<gene>
    <name evidence="5" type="ORF">R5R35_000437</name>
</gene>
<dbReference type="CDD" id="cd02905">
    <property type="entry name" value="Macro_GDAP2-like"/>
    <property type="match status" value="1"/>
</dbReference>
<dbReference type="InterPro" id="IPR036865">
    <property type="entry name" value="CRAL-TRIO_dom_sf"/>
</dbReference>
<evidence type="ECO:0000259" key="4">
    <source>
        <dbReference type="PROSITE" id="PS51154"/>
    </source>
</evidence>
<name>A0AAN9VKB7_9ORTH</name>
<dbReference type="SMART" id="SM00516">
    <property type="entry name" value="SEC14"/>
    <property type="match status" value="1"/>
</dbReference>
<dbReference type="AlphaFoldDB" id="A0AAN9VKB7"/>
<evidence type="ECO:0000313" key="6">
    <source>
        <dbReference type="Proteomes" id="UP001378592"/>
    </source>
</evidence>
<dbReference type="SUPFAM" id="SSF52087">
    <property type="entry name" value="CRAL/TRIO domain"/>
    <property type="match status" value="1"/>
</dbReference>
<dbReference type="InterPro" id="IPR001251">
    <property type="entry name" value="CRAL-TRIO_dom"/>
</dbReference>
<dbReference type="InterPro" id="IPR043472">
    <property type="entry name" value="Macro_dom-like"/>
</dbReference>
<feature type="domain" description="CRAL-TRIO" evidence="3">
    <location>
        <begin position="273"/>
        <end position="430"/>
    </location>
</feature>
<comment type="similarity">
    <text evidence="1">Belongs to the GDAP2 family.</text>
</comment>
<feature type="compositionally biased region" description="Gly residues" evidence="2">
    <location>
        <begin position="34"/>
        <end position="55"/>
    </location>
</feature>
<protein>
    <recommendedName>
        <fullName evidence="7">Protein GDAP2 homolog</fullName>
    </recommendedName>
</protein>
<proteinExistence type="inferred from homology"/>
<reference evidence="5 6" key="1">
    <citation type="submission" date="2024-03" db="EMBL/GenBank/DDBJ databases">
        <title>The genome assembly and annotation of the cricket Gryllus longicercus Weissman &amp; Gray.</title>
        <authorList>
            <person name="Szrajer S."/>
            <person name="Gray D."/>
            <person name="Ylla G."/>
        </authorList>
    </citation>
    <scope>NUCLEOTIDE SEQUENCE [LARGE SCALE GENOMIC DNA]</scope>
    <source>
        <strain evidence="5">DAG 2021-001</strain>
        <tissue evidence="5">Whole body minus gut</tissue>
    </source>
</reference>
<dbReference type="Proteomes" id="UP001378592">
    <property type="component" value="Unassembled WGS sequence"/>
</dbReference>
<dbReference type="InterPro" id="IPR035793">
    <property type="entry name" value="Macro_GDAP2"/>
</dbReference>
<organism evidence="5 6">
    <name type="scientific">Gryllus longicercus</name>
    <dbReference type="NCBI Taxonomy" id="2509291"/>
    <lineage>
        <taxon>Eukaryota</taxon>
        <taxon>Metazoa</taxon>
        <taxon>Ecdysozoa</taxon>
        <taxon>Arthropoda</taxon>
        <taxon>Hexapoda</taxon>
        <taxon>Insecta</taxon>
        <taxon>Pterygota</taxon>
        <taxon>Neoptera</taxon>
        <taxon>Polyneoptera</taxon>
        <taxon>Orthoptera</taxon>
        <taxon>Ensifera</taxon>
        <taxon>Gryllidea</taxon>
        <taxon>Grylloidea</taxon>
        <taxon>Gryllidae</taxon>
        <taxon>Gryllinae</taxon>
        <taxon>Gryllus</taxon>
    </lineage>
</organism>
<comment type="caution">
    <text evidence="5">The sequence shown here is derived from an EMBL/GenBank/DDBJ whole genome shotgun (WGS) entry which is preliminary data.</text>
</comment>
<dbReference type="Pfam" id="PF13716">
    <property type="entry name" value="CRAL_TRIO_2"/>
    <property type="match status" value="1"/>
</dbReference>
<dbReference type="SUPFAM" id="SSF52949">
    <property type="entry name" value="Macro domain-like"/>
    <property type="match status" value="1"/>
</dbReference>
<keyword evidence="6" id="KW-1185">Reference proteome</keyword>
<dbReference type="InterPro" id="IPR002589">
    <property type="entry name" value="Macro_dom"/>
</dbReference>
<sequence>MRLVMDPLGRAAEVVEAAALPRWSHTTPPRSLVGLGGDASGGGGGGGGEGGGGRAAPGPEGRPRSAFPCDPALNEKIALWVGDISTLNAEAIVNSTNENLSERFPPTDRIFARAGPRLKEEIERDIKECRTGDVQVTQGYNLAARYVIHTVGPKYNIKYQTAAESTLHFCYRNVLQRACELNLSSVALCVINSVRRNFPPDEGAHIAINESVDLSSQLESSVTIGEHAFSQMQGDLDQQRLLGERPHFDPLDEIMLKEMQNKERYERLLRRAKTEDLSEVSGIGCLYQSGVDRFGRPVIVFVGKWFRFREINLDKALLYLIYLLDPLVKGDYVIAYFHTLTSNPNHPSLTWLREVYNILPYKYKKNLKAFYIVHPTFWTKMMTWWFTTFMAPAIKQKVHNLPGVEYLYSVISPDQLEIPAYITEYDMSINGLRYFQPETPT</sequence>
<feature type="region of interest" description="Disordered" evidence="2">
    <location>
        <begin position="25"/>
        <end position="68"/>
    </location>
</feature>
<evidence type="ECO:0008006" key="7">
    <source>
        <dbReference type="Google" id="ProtNLM"/>
    </source>
</evidence>
<dbReference type="Pfam" id="PF01661">
    <property type="entry name" value="Macro"/>
    <property type="match status" value="1"/>
</dbReference>
<dbReference type="Gene3D" id="3.40.220.10">
    <property type="entry name" value="Leucine Aminopeptidase, subunit E, domain 1"/>
    <property type="match status" value="1"/>
</dbReference>
<evidence type="ECO:0000256" key="2">
    <source>
        <dbReference type="SAM" id="MobiDB-lite"/>
    </source>
</evidence>
<dbReference type="SMART" id="SM00506">
    <property type="entry name" value="A1pp"/>
    <property type="match status" value="1"/>
</dbReference>
<evidence type="ECO:0000313" key="5">
    <source>
        <dbReference type="EMBL" id="KAK7792888.1"/>
    </source>
</evidence>
<accession>A0AAN9VKB7</accession>
<feature type="domain" description="Macro" evidence="4">
    <location>
        <begin position="64"/>
        <end position="233"/>
    </location>
</feature>
<evidence type="ECO:0000259" key="3">
    <source>
        <dbReference type="PROSITE" id="PS50191"/>
    </source>
</evidence>
<dbReference type="PROSITE" id="PS51154">
    <property type="entry name" value="MACRO"/>
    <property type="match status" value="1"/>
</dbReference>
<dbReference type="PANTHER" id="PTHR11106:SF72">
    <property type="entry name" value="GANGLIOSIDE-INDUCED DIFFERENTIATION-ASSOCIATED PROTEIN 2"/>
    <property type="match status" value="1"/>
</dbReference>
<dbReference type="PROSITE" id="PS50191">
    <property type="entry name" value="CRAL_TRIO"/>
    <property type="match status" value="1"/>
</dbReference>
<evidence type="ECO:0000256" key="1">
    <source>
        <dbReference type="ARBA" id="ARBA00008355"/>
    </source>
</evidence>
<dbReference type="Gene3D" id="3.40.525.10">
    <property type="entry name" value="CRAL-TRIO lipid binding domain"/>
    <property type="match status" value="1"/>
</dbReference>
<dbReference type="CDD" id="cd00170">
    <property type="entry name" value="SEC14"/>
    <property type="match status" value="1"/>
</dbReference>